<dbReference type="RefSeq" id="WP_132000725.1">
    <property type="nucleotide sequence ID" value="NZ_JABUHM010000006.1"/>
</dbReference>
<keyword evidence="5" id="KW-1185">Reference proteome</keyword>
<reference evidence="4 5" key="1">
    <citation type="journal article" date="2015" name="Stand. Genomic Sci.">
        <title>Genomic Encyclopedia of Bacterial and Archaeal Type Strains, Phase III: the genomes of soil and plant-associated and newly described type strains.</title>
        <authorList>
            <person name="Whitman W.B."/>
            <person name="Woyke T."/>
            <person name="Klenk H.P."/>
            <person name="Zhou Y."/>
            <person name="Lilburn T.G."/>
            <person name="Beck B.J."/>
            <person name="De Vos P."/>
            <person name="Vandamme P."/>
            <person name="Eisen J.A."/>
            <person name="Garrity G."/>
            <person name="Hugenholtz P."/>
            <person name="Kyrpides N.C."/>
        </authorList>
    </citation>
    <scope>NUCLEOTIDE SEQUENCE [LARGE SCALE GENOMIC DNA]</scope>
    <source>
        <strain evidence="4 5">CV53</strain>
    </source>
</reference>
<evidence type="ECO:0000256" key="1">
    <source>
        <dbReference type="ARBA" id="ARBA00022679"/>
    </source>
</evidence>
<sequence>MAIIKTLEECTLGEAVKVWNLGFEGYYFDAASTEEKFMKRLDTEGLSPAFSIVAFKEKEPMGIILNGIKESQGRRVAWNGGTGIAAAWRNQGYGQLLMEHTLEVYKKEGVNVATLEAISENQKAIRLYEKLGYRVSDELEYLELAGVLGDNPFKERGNYQIVKGLPQEAGTLSFYKGFYPWQTHWERAAGGEAVFLQDSAGNRWGYAYFRRSFDQKGRHTGTTLYQCESDPDHPDADIIVMGLLEAVFGAMDVDIKRIIINLPKSSYTYPHMRRIGFKPFARQVFMLKEIHKQYLDLSRSES</sequence>
<comment type="caution">
    <text evidence="4">The sequence shown here is derived from an EMBL/GenBank/DDBJ whole genome shotgun (WGS) entry which is preliminary data.</text>
</comment>
<dbReference type="Proteomes" id="UP000295689">
    <property type="component" value="Unassembled WGS sequence"/>
</dbReference>
<proteinExistence type="predicted"/>
<dbReference type="PANTHER" id="PTHR43420:SF47">
    <property type="entry name" value="N-ACETYLTRANSFERASE DOMAIN-CONTAINING PROTEIN"/>
    <property type="match status" value="1"/>
</dbReference>
<dbReference type="CDD" id="cd04301">
    <property type="entry name" value="NAT_SF"/>
    <property type="match status" value="1"/>
</dbReference>
<dbReference type="EMBL" id="SLVV01000001">
    <property type="protein sequence ID" value="TCN27771.1"/>
    <property type="molecule type" value="Genomic_DNA"/>
</dbReference>
<dbReference type="Pfam" id="PF00583">
    <property type="entry name" value="Acetyltransf_1"/>
    <property type="match status" value="1"/>
</dbReference>
<evidence type="ECO:0000256" key="2">
    <source>
        <dbReference type="ARBA" id="ARBA00023315"/>
    </source>
</evidence>
<dbReference type="GO" id="GO:0016747">
    <property type="term" value="F:acyltransferase activity, transferring groups other than amino-acyl groups"/>
    <property type="evidence" value="ECO:0007669"/>
    <property type="project" value="InterPro"/>
</dbReference>
<dbReference type="Gene3D" id="3.40.630.30">
    <property type="match status" value="1"/>
</dbReference>
<dbReference type="InterPro" id="IPR050680">
    <property type="entry name" value="YpeA/RimI_acetyltransf"/>
</dbReference>
<evidence type="ECO:0000313" key="4">
    <source>
        <dbReference type="EMBL" id="TCN27771.1"/>
    </source>
</evidence>
<dbReference type="AlphaFoldDB" id="A0A4R2BKP2"/>
<evidence type="ECO:0000313" key="5">
    <source>
        <dbReference type="Proteomes" id="UP000295689"/>
    </source>
</evidence>
<organism evidence="4 5">
    <name type="scientific">Mesobacillus foraminis</name>
    <dbReference type="NCBI Taxonomy" id="279826"/>
    <lineage>
        <taxon>Bacteria</taxon>
        <taxon>Bacillati</taxon>
        <taxon>Bacillota</taxon>
        <taxon>Bacilli</taxon>
        <taxon>Bacillales</taxon>
        <taxon>Bacillaceae</taxon>
        <taxon>Mesobacillus</taxon>
    </lineage>
</organism>
<name>A0A4R2BKP2_9BACI</name>
<feature type="domain" description="N-acetyltransferase" evidence="3">
    <location>
        <begin position="5"/>
        <end position="154"/>
    </location>
</feature>
<dbReference type="InterPro" id="IPR000182">
    <property type="entry name" value="GNAT_dom"/>
</dbReference>
<dbReference type="SUPFAM" id="SSF55729">
    <property type="entry name" value="Acyl-CoA N-acyltransferases (Nat)"/>
    <property type="match status" value="1"/>
</dbReference>
<gene>
    <name evidence="4" type="ORF">EV146_10198</name>
</gene>
<keyword evidence="2" id="KW-0012">Acyltransferase</keyword>
<accession>A0A4R2BKP2</accession>
<keyword evidence="1 4" id="KW-0808">Transferase</keyword>
<protein>
    <submittedName>
        <fullName evidence="4">Acetyltransferase (GNAT) family protein</fullName>
    </submittedName>
</protein>
<dbReference type="InterPro" id="IPR016181">
    <property type="entry name" value="Acyl_CoA_acyltransferase"/>
</dbReference>
<dbReference type="PANTHER" id="PTHR43420">
    <property type="entry name" value="ACETYLTRANSFERASE"/>
    <property type="match status" value="1"/>
</dbReference>
<evidence type="ECO:0000259" key="3">
    <source>
        <dbReference type="PROSITE" id="PS51186"/>
    </source>
</evidence>
<dbReference type="PROSITE" id="PS51186">
    <property type="entry name" value="GNAT"/>
    <property type="match status" value="1"/>
</dbReference>